<evidence type="ECO:0000313" key="2">
    <source>
        <dbReference type="Proteomes" id="UP001498398"/>
    </source>
</evidence>
<sequence length="159" mass="17380">MSQPSKPTPNQSADDTESIMVAFRRLAVSEGLSKKGKRYKELRREFLGDAVQQGFSSHFGTNATSLQAWQGLCETILGTEKVETLGLTSIKKCKAALDGVYVNLVDLADARNAGTTICKIFSSEKALAKYIKRTGKIFPKAMAKANPLLRRFLIVVSGH</sequence>
<accession>A0ABR1JLZ8</accession>
<keyword evidence="2" id="KW-1185">Reference proteome</keyword>
<dbReference type="PANTHER" id="PTHR38846">
    <property type="entry name" value="C3H1-TYPE DOMAIN-CONTAINING PROTEIN"/>
    <property type="match status" value="1"/>
</dbReference>
<protein>
    <submittedName>
        <fullName evidence="1">Uncharacterized protein</fullName>
    </submittedName>
</protein>
<comment type="caution">
    <text evidence="1">The sequence shown here is derived from an EMBL/GenBank/DDBJ whole genome shotgun (WGS) entry which is preliminary data.</text>
</comment>
<evidence type="ECO:0000313" key="1">
    <source>
        <dbReference type="EMBL" id="KAK7462292.1"/>
    </source>
</evidence>
<reference evidence="1 2" key="1">
    <citation type="submission" date="2024-01" db="EMBL/GenBank/DDBJ databases">
        <title>A draft genome for the cacao thread blight pathogen Marasmiellus scandens.</title>
        <authorList>
            <person name="Baruah I.K."/>
            <person name="Leung J."/>
            <person name="Bukari Y."/>
            <person name="Amoako-Attah I."/>
            <person name="Meinhardt L.W."/>
            <person name="Bailey B.A."/>
            <person name="Cohen S.P."/>
        </authorList>
    </citation>
    <scope>NUCLEOTIDE SEQUENCE [LARGE SCALE GENOMIC DNA]</scope>
    <source>
        <strain evidence="1 2">GH-19</strain>
    </source>
</reference>
<organism evidence="1 2">
    <name type="scientific">Marasmiellus scandens</name>
    <dbReference type="NCBI Taxonomy" id="2682957"/>
    <lineage>
        <taxon>Eukaryota</taxon>
        <taxon>Fungi</taxon>
        <taxon>Dikarya</taxon>
        <taxon>Basidiomycota</taxon>
        <taxon>Agaricomycotina</taxon>
        <taxon>Agaricomycetes</taxon>
        <taxon>Agaricomycetidae</taxon>
        <taxon>Agaricales</taxon>
        <taxon>Marasmiineae</taxon>
        <taxon>Omphalotaceae</taxon>
        <taxon>Marasmiellus</taxon>
    </lineage>
</organism>
<proteinExistence type="predicted"/>
<name>A0ABR1JLZ8_9AGAR</name>
<gene>
    <name evidence="1" type="ORF">VKT23_007892</name>
</gene>
<dbReference type="EMBL" id="JBANRG010000011">
    <property type="protein sequence ID" value="KAK7462292.1"/>
    <property type="molecule type" value="Genomic_DNA"/>
</dbReference>
<dbReference type="Proteomes" id="UP001498398">
    <property type="component" value="Unassembled WGS sequence"/>
</dbReference>
<dbReference type="PANTHER" id="PTHR38846:SF1">
    <property type="entry name" value="C3H1-TYPE DOMAIN-CONTAINING PROTEIN"/>
    <property type="match status" value="1"/>
</dbReference>